<dbReference type="RefSeq" id="WP_328958816.1">
    <property type="nucleotide sequence ID" value="NZ_CP108110.1"/>
</dbReference>
<organism evidence="2 3">
    <name type="scientific">Kitasatospora purpeofusca</name>
    <dbReference type="NCBI Taxonomy" id="67352"/>
    <lineage>
        <taxon>Bacteria</taxon>
        <taxon>Bacillati</taxon>
        <taxon>Actinomycetota</taxon>
        <taxon>Actinomycetes</taxon>
        <taxon>Kitasatosporales</taxon>
        <taxon>Streptomycetaceae</taxon>
        <taxon>Kitasatospora</taxon>
    </lineage>
</organism>
<evidence type="ECO:0000256" key="1">
    <source>
        <dbReference type="SAM" id="MobiDB-lite"/>
    </source>
</evidence>
<evidence type="ECO:0000313" key="3">
    <source>
        <dbReference type="Proteomes" id="UP001432222"/>
    </source>
</evidence>
<reference evidence="2" key="1">
    <citation type="submission" date="2022-10" db="EMBL/GenBank/DDBJ databases">
        <title>The complete genomes of actinobacterial strains from the NBC collection.</title>
        <authorList>
            <person name="Joergensen T.S."/>
            <person name="Alvarez Arevalo M."/>
            <person name="Sterndorff E.B."/>
            <person name="Faurdal D."/>
            <person name="Vuksanovic O."/>
            <person name="Mourched A.-S."/>
            <person name="Charusanti P."/>
            <person name="Shaw S."/>
            <person name="Blin K."/>
            <person name="Weber T."/>
        </authorList>
    </citation>
    <scope>NUCLEOTIDE SEQUENCE</scope>
    <source>
        <strain evidence="2">NBC_00222</strain>
    </source>
</reference>
<protein>
    <submittedName>
        <fullName evidence="2">Uncharacterized protein</fullName>
    </submittedName>
</protein>
<dbReference type="Proteomes" id="UP001432222">
    <property type="component" value="Chromosome"/>
</dbReference>
<sequence length="266" mass="26811">MTPPPPGRVDPDLADRLTDAVLLSGLPVAFGEEGPGVRIRPARPADDADRCAGAAALDWLPSPRLTGAAAMAEPGQPAGPAREVVGTAMVNALAEFLPAFGLEATRDGSGRELRVGPPALPAAGLRVPPGVLAARPAGPTPAELGVPAALLDALRRSAALAGLPLAAHLGGTGITLAPCPPAGDPTGDPGADGAADIGWNPSRRLADLADSDRPEAPGAATARAAVDAAMRHALGTALRACGTELRWLHALHRLRAYGESVPTIRR</sequence>
<dbReference type="EMBL" id="CP108110">
    <property type="protein sequence ID" value="WUQ88268.1"/>
    <property type="molecule type" value="Genomic_DNA"/>
</dbReference>
<feature type="region of interest" description="Disordered" evidence="1">
    <location>
        <begin position="179"/>
        <end position="199"/>
    </location>
</feature>
<accession>A0ABZ1UB14</accession>
<gene>
    <name evidence="2" type="ORF">OHA16_37925</name>
</gene>
<evidence type="ECO:0000313" key="2">
    <source>
        <dbReference type="EMBL" id="WUQ88268.1"/>
    </source>
</evidence>
<feature type="compositionally biased region" description="Low complexity" evidence="1">
    <location>
        <begin position="184"/>
        <end position="196"/>
    </location>
</feature>
<name>A0ABZ1UB14_9ACTN</name>
<keyword evidence="3" id="KW-1185">Reference proteome</keyword>
<proteinExistence type="predicted"/>